<dbReference type="EMBL" id="JACEOL010000014">
    <property type="protein sequence ID" value="MBA4601704.1"/>
    <property type="molecule type" value="Genomic_DNA"/>
</dbReference>
<comment type="caution">
    <text evidence="2">The sequence shown here is derived from an EMBL/GenBank/DDBJ whole genome shotgun (WGS) entry which is preliminary data.</text>
</comment>
<evidence type="ECO:0000313" key="3">
    <source>
        <dbReference type="Proteomes" id="UP000538292"/>
    </source>
</evidence>
<evidence type="ECO:0000313" key="2">
    <source>
        <dbReference type="EMBL" id="MBA4601704.1"/>
    </source>
</evidence>
<evidence type="ECO:0000256" key="1">
    <source>
        <dbReference type="SAM" id="SignalP"/>
    </source>
</evidence>
<dbReference type="AlphaFoldDB" id="A0A7W1XR12"/>
<dbReference type="RefSeq" id="WP_181738445.1">
    <property type="nucleotide sequence ID" value="NZ_JACEOL010000014.1"/>
</dbReference>
<protein>
    <submittedName>
        <fullName evidence="2">DUF1002 domain-containing protein</fullName>
    </submittedName>
</protein>
<dbReference type="InterPro" id="IPR009343">
    <property type="entry name" value="DUF1002"/>
</dbReference>
<keyword evidence="1" id="KW-0732">Signal</keyword>
<feature type="chain" id="PRO_5039416109" evidence="1">
    <location>
        <begin position="29"/>
        <end position="303"/>
    </location>
</feature>
<name>A0A7W1XR12_9BACL</name>
<organism evidence="2 3">
    <name type="scientific">Thermoactinomyces mirandus</name>
    <dbReference type="NCBI Taxonomy" id="2756294"/>
    <lineage>
        <taxon>Bacteria</taxon>
        <taxon>Bacillati</taxon>
        <taxon>Bacillota</taxon>
        <taxon>Bacilli</taxon>
        <taxon>Bacillales</taxon>
        <taxon>Thermoactinomycetaceae</taxon>
        <taxon>Thermoactinomyces</taxon>
    </lineage>
</organism>
<sequence>MKNIKFWGVFTLVILTAFSLIAPLQVSADAIEGETVVTLGKDLTGTQRDQILNEMGVDPNGNAVKVIEVTNQEEHQYLGSYLSKDVIGQRAISSAKITLTSSNKGISVKTNNITTITPSMYANAAITAGIKDADIYVTAPFKVSGTAGLTGIIKAFETATGQKIDENKKQVANEEIVRTQDLSQQIGDPNKAVQFINEVKKQISEEKPKNPEEFRDIIINVSNDFNINLNEQTINEMTQFAQHFSELGIDWDQISQQFENLRGDIKNILDSEKTQGIIDTIFEWLGELFDSIGELFTSASSRQ</sequence>
<proteinExistence type="predicted"/>
<dbReference type="Proteomes" id="UP000538292">
    <property type="component" value="Unassembled WGS sequence"/>
</dbReference>
<keyword evidence="3" id="KW-1185">Reference proteome</keyword>
<reference evidence="2 3" key="1">
    <citation type="submission" date="2020-07" db="EMBL/GenBank/DDBJ databases">
        <title>Thermoactinomyces phylogeny.</title>
        <authorList>
            <person name="Dunlap C."/>
        </authorList>
    </citation>
    <scope>NUCLEOTIDE SEQUENCE [LARGE SCALE GENOMIC DNA]</scope>
    <source>
        <strain evidence="2 3">AMNI-1</strain>
    </source>
</reference>
<gene>
    <name evidence="2" type="ORF">H2C83_05075</name>
</gene>
<accession>A0A7W1XR12</accession>
<dbReference type="Pfam" id="PF06207">
    <property type="entry name" value="DUF1002"/>
    <property type="match status" value="1"/>
</dbReference>
<feature type="signal peptide" evidence="1">
    <location>
        <begin position="1"/>
        <end position="28"/>
    </location>
</feature>